<dbReference type="HOGENOM" id="CLU_587293_0_0_1"/>
<protein>
    <recommendedName>
        <fullName evidence="5">Fe2OG dioxygenase domain-containing protein</fullName>
    </recommendedName>
</protein>
<dbReference type="Proteomes" id="UP000001449">
    <property type="component" value="Chromosome 2"/>
</dbReference>
<dbReference type="RefSeq" id="XP_002287893.1">
    <property type="nucleotide sequence ID" value="XM_002287857.1"/>
</dbReference>
<feature type="region of interest" description="Disordered" evidence="1">
    <location>
        <begin position="415"/>
        <end position="442"/>
    </location>
</feature>
<evidence type="ECO:0000256" key="1">
    <source>
        <dbReference type="SAM" id="MobiDB-lite"/>
    </source>
</evidence>
<evidence type="ECO:0000256" key="2">
    <source>
        <dbReference type="SAM" id="SignalP"/>
    </source>
</evidence>
<dbReference type="GeneID" id="7446628"/>
<reference evidence="3 4" key="1">
    <citation type="journal article" date="2004" name="Science">
        <title>The genome of the diatom Thalassiosira pseudonana: ecology, evolution, and metabolism.</title>
        <authorList>
            <person name="Armbrust E.V."/>
            <person name="Berges J.A."/>
            <person name="Bowler C."/>
            <person name="Green B.R."/>
            <person name="Martinez D."/>
            <person name="Putnam N.H."/>
            <person name="Zhou S."/>
            <person name="Allen A.E."/>
            <person name="Apt K.E."/>
            <person name="Bechner M."/>
            <person name="Brzezinski M.A."/>
            <person name="Chaal B.K."/>
            <person name="Chiovitti A."/>
            <person name="Davis A.K."/>
            <person name="Demarest M.S."/>
            <person name="Detter J.C."/>
            <person name="Glavina T."/>
            <person name="Goodstein D."/>
            <person name="Hadi M.Z."/>
            <person name="Hellsten U."/>
            <person name="Hildebrand M."/>
            <person name="Jenkins B.D."/>
            <person name="Jurka J."/>
            <person name="Kapitonov V.V."/>
            <person name="Kroger N."/>
            <person name="Lau W.W."/>
            <person name="Lane T.W."/>
            <person name="Larimer F.W."/>
            <person name="Lippmeier J.C."/>
            <person name="Lucas S."/>
            <person name="Medina M."/>
            <person name="Montsant A."/>
            <person name="Obornik M."/>
            <person name="Parker M.S."/>
            <person name="Palenik B."/>
            <person name="Pazour G.J."/>
            <person name="Richardson P.M."/>
            <person name="Rynearson T.A."/>
            <person name="Saito M.A."/>
            <person name="Schwartz D.C."/>
            <person name="Thamatrakoln K."/>
            <person name="Valentin K."/>
            <person name="Vardi A."/>
            <person name="Wilkerson F.P."/>
            <person name="Rokhsar D.S."/>
        </authorList>
    </citation>
    <scope>NUCLEOTIDE SEQUENCE [LARGE SCALE GENOMIC DNA]</scope>
    <source>
        <strain evidence="3 4">CCMP1335</strain>
    </source>
</reference>
<feature type="signal peptide" evidence="2">
    <location>
        <begin position="1"/>
        <end position="15"/>
    </location>
</feature>
<keyword evidence="4" id="KW-1185">Reference proteome</keyword>
<sequence length="466" mass="50320">MKFIFLFIFARVASGSNVWSPQQLDYRSLVVHDGTSPIDADVTSVLQSSLLSRGAVGMLSLTNAIPQSSKRAMYDAMAECYLTSDSAKDVMYPDGTKRSTWAASALTSIAACDMLKEAAEPVRKLVGEATKNVALHLETMLTAHNEGSPLIFPKQGGALQDGYSVHEIISKGEQLDHFHVYSSTDASTTSQVKTLDWHTDYGFALAFLPGVMSKDGEYTPSEGFYIKMPDGLTQKVTFAKDDDIVILLGDGVAHINNAISTNGVELRAVPHSFIMPEAQDDSLRLWVGRMMLFPLDAMHSILEQSFGDVQNELNSDPSFHLGTNVDVGYALGCSHSQELSPRLLAGDDMMNCTEDQFMCWHACFNNTEELSPSGCEANGQQLACVDSTDGVTLWDGTHNPKWSPGCVAVEEAGEEVIGTQSPTASPPDEASPVSSKPTESSGAHELKHYPLSVLLALAAVSALWVL</sequence>
<evidence type="ECO:0000313" key="4">
    <source>
        <dbReference type="Proteomes" id="UP000001449"/>
    </source>
</evidence>
<dbReference type="AlphaFoldDB" id="B8BUS5"/>
<organism evidence="3 4">
    <name type="scientific">Thalassiosira pseudonana</name>
    <name type="common">Marine diatom</name>
    <name type="synonym">Cyclotella nana</name>
    <dbReference type="NCBI Taxonomy" id="35128"/>
    <lineage>
        <taxon>Eukaryota</taxon>
        <taxon>Sar</taxon>
        <taxon>Stramenopiles</taxon>
        <taxon>Ochrophyta</taxon>
        <taxon>Bacillariophyta</taxon>
        <taxon>Coscinodiscophyceae</taxon>
        <taxon>Thalassiosirophycidae</taxon>
        <taxon>Thalassiosirales</taxon>
        <taxon>Thalassiosiraceae</taxon>
        <taxon>Thalassiosira</taxon>
    </lineage>
</organism>
<dbReference type="EMBL" id="CM000639">
    <property type="protein sequence ID" value="EED95336.1"/>
    <property type="molecule type" value="Genomic_DNA"/>
</dbReference>
<reference evidence="3 4" key="2">
    <citation type="journal article" date="2008" name="Nature">
        <title>The Phaeodactylum genome reveals the evolutionary history of diatom genomes.</title>
        <authorList>
            <person name="Bowler C."/>
            <person name="Allen A.E."/>
            <person name="Badger J.H."/>
            <person name="Grimwood J."/>
            <person name="Jabbari K."/>
            <person name="Kuo A."/>
            <person name="Maheswari U."/>
            <person name="Martens C."/>
            <person name="Maumus F."/>
            <person name="Otillar R.P."/>
            <person name="Rayko E."/>
            <person name="Salamov A."/>
            <person name="Vandepoele K."/>
            <person name="Beszteri B."/>
            <person name="Gruber A."/>
            <person name="Heijde M."/>
            <person name="Katinka M."/>
            <person name="Mock T."/>
            <person name="Valentin K."/>
            <person name="Verret F."/>
            <person name="Berges J.A."/>
            <person name="Brownlee C."/>
            <person name="Cadoret J.P."/>
            <person name="Chiovitti A."/>
            <person name="Choi C.J."/>
            <person name="Coesel S."/>
            <person name="De Martino A."/>
            <person name="Detter J.C."/>
            <person name="Durkin C."/>
            <person name="Falciatore A."/>
            <person name="Fournet J."/>
            <person name="Haruta M."/>
            <person name="Huysman M.J."/>
            <person name="Jenkins B.D."/>
            <person name="Jiroutova K."/>
            <person name="Jorgensen R.E."/>
            <person name="Joubert Y."/>
            <person name="Kaplan A."/>
            <person name="Kroger N."/>
            <person name="Kroth P.G."/>
            <person name="La Roche J."/>
            <person name="Lindquist E."/>
            <person name="Lommer M."/>
            <person name="Martin-Jezequel V."/>
            <person name="Lopez P.J."/>
            <person name="Lucas S."/>
            <person name="Mangogna M."/>
            <person name="McGinnis K."/>
            <person name="Medlin L.K."/>
            <person name="Montsant A."/>
            <person name="Oudot-Le Secq M.P."/>
            <person name="Napoli C."/>
            <person name="Obornik M."/>
            <person name="Parker M.S."/>
            <person name="Petit J.L."/>
            <person name="Porcel B.M."/>
            <person name="Poulsen N."/>
            <person name="Robison M."/>
            <person name="Rychlewski L."/>
            <person name="Rynearson T.A."/>
            <person name="Schmutz J."/>
            <person name="Shapiro H."/>
            <person name="Siaut M."/>
            <person name="Stanley M."/>
            <person name="Sussman M.R."/>
            <person name="Taylor A.R."/>
            <person name="Vardi A."/>
            <person name="von Dassow P."/>
            <person name="Vyverman W."/>
            <person name="Willis A."/>
            <person name="Wyrwicz L.S."/>
            <person name="Rokhsar D.S."/>
            <person name="Weissenbach J."/>
            <person name="Armbrust E.V."/>
            <person name="Green B.R."/>
            <person name="Van de Peer Y."/>
            <person name="Grigoriev I.V."/>
        </authorList>
    </citation>
    <scope>NUCLEOTIDE SEQUENCE [LARGE SCALE GENOMIC DNA]</scope>
    <source>
        <strain evidence="3 4">CCMP1335</strain>
    </source>
</reference>
<dbReference type="InParanoid" id="B8BUS5"/>
<feature type="compositionally biased region" description="Polar residues" evidence="1">
    <location>
        <begin position="432"/>
        <end position="441"/>
    </location>
</feature>
<dbReference type="PANTHER" id="PTHR40855:SF1">
    <property type="entry name" value="CLAVAMINATE SYNTHASE-LIKE PROTEIN"/>
    <property type="match status" value="1"/>
</dbReference>
<feature type="chain" id="PRO_5012745451" description="Fe2OG dioxygenase domain-containing protein" evidence="2">
    <location>
        <begin position="16"/>
        <end position="466"/>
    </location>
</feature>
<dbReference type="PaxDb" id="35128-Thaps21341"/>
<evidence type="ECO:0000313" key="3">
    <source>
        <dbReference type="EMBL" id="EED95336.1"/>
    </source>
</evidence>
<dbReference type="KEGG" id="tps:THAPSDRAFT_21341"/>
<dbReference type="PANTHER" id="PTHR40855">
    <property type="entry name" value="DIOX_N DOMAIN-CONTAINING PROTEIN"/>
    <property type="match status" value="1"/>
</dbReference>
<accession>B8BUS5</accession>
<name>B8BUS5_THAPS</name>
<keyword evidence="2" id="KW-0732">Signal</keyword>
<gene>
    <name evidence="3" type="ORF">THAPSDRAFT_21341</name>
</gene>
<evidence type="ECO:0008006" key="5">
    <source>
        <dbReference type="Google" id="ProtNLM"/>
    </source>
</evidence>
<proteinExistence type="predicted"/>